<name>A0A2X4U4E6_HAEHA</name>
<evidence type="ECO:0000313" key="1">
    <source>
        <dbReference type="EMBL" id="SQH97585.1"/>
    </source>
</evidence>
<dbReference type="EMBL" id="LS483458">
    <property type="protein sequence ID" value="SQH97585.1"/>
    <property type="molecule type" value="Genomic_DNA"/>
</dbReference>
<sequence length="94" mass="10691">MTTQTIQITKPQLIGSEKQIRWANDIINNIITILGEIEIPQGATAEQIAHVQRIVDTFFGRQESWVWIDKYSRFTSTTPKQTIFAVVMVDGGKK</sequence>
<evidence type="ECO:0000313" key="2">
    <source>
        <dbReference type="Proteomes" id="UP000248808"/>
    </source>
</evidence>
<dbReference type="KEGG" id="hhz:NCTC10839_01505"/>
<accession>A0A2X4U4E6</accession>
<dbReference type="AlphaFoldDB" id="A0A2X4U4E6"/>
<protein>
    <submittedName>
        <fullName evidence="1">Uncharacterized protein</fullName>
    </submittedName>
</protein>
<gene>
    <name evidence="1" type="ORF">NCTC10839_01505</name>
</gene>
<dbReference type="Proteomes" id="UP000248808">
    <property type="component" value="Chromosome 1"/>
</dbReference>
<organism evidence="1 2">
    <name type="scientific">Haemophilus haemolyticus</name>
    <dbReference type="NCBI Taxonomy" id="726"/>
    <lineage>
        <taxon>Bacteria</taxon>
        <taxon>Pseudomonadati</taxon>
        <taxon>Pseudomonadota</taxon>
        <taxon>Gammaproteobacteria</taxon>
        <taxon>Pasteurellales</taxon>
        <taxon>Pasteurellaceae</taxon>
        <taxon>Haemophilus</taxon>
    </lineage>
</organism>
<proteinExistence type="predicted"/>
<reference evidence="1 2" key="1">
    <citation type="submission" date="2018-06" db="EMBL/GenBank/DDBJ databases">
        <authorList>
            <consortium name="Pathogen Informatics"/>
            <person name="Doyle S."/>
        </authorList>
    </citation>
    <scope>NUCLEOTIDE SEQUENCE [LARGE SCALE GENOMIC DNA]</scope>
    <source>
        <strain evidence="1 2">NCTC10839</strain>
    </source>
</reference>
<dbReference type="GeneID" id="56958086"/>
<dbReference type="RefSeq" id="WP_111696854.1">
    <property type="nucleotide sequence ID" value="NZ_LS483458.1"/>
</dbReference>